<evidence type="ECO:0000256" key="3">
    <source>
        <dbReference type="ARBA" id="ARBA00012897"/>
    </source>
</evidence>
<comment type="caution">
    <text evidence="9">The sequence shown here is derived from an EMBL/GenBank/DDBJ whole genome shotgun (WGS) entry which is preliminary data.</text>
</comment>
<dbReference type="InterPro" id="IPR008143">
    <property type="entry name" value="Ala_DH/PNT_CS2"/>
</dbReference>
<dbReference type="InterPro" id="IPR008141">
    <property type="entry name" value="Ala_DH"/>
</dbReference>
<dbReference type="InterPro" id="IPR036291">
    <property type="entry name" value="NAD(P)-bd_dom_sf"/>
</dbReference>
<comment type="pathway">
    <text evidence="1">Amino-acid degradation; L-alanine degradation via dehydrogenase pathway; NH(3) and pyruvate from L-alanine: step 1/1.</text>
</comment>
<evidence type="ECO:0000259" key="7">
    <source>
        <dbReference type="SMART" id="SM01002"/>
    </source>
</evidence>
<feature type="domain" description="Alanine dehydrogenase/pyridine nucleotide transhydrogenase N-terminal" evidence="8">
    <location>
        <begin position="4"/>
        <end position="136"/>
    </location>
</feature>
<dbReference type="SMART" id="SM01003">
    <property type="entry name" value="AlaDh_PNT_N"/>
    <property type="match status" value="1"/>
</dbReference>
<dbReference type="NCBIfam" id="TIGR00518">
    <property type="entry name" value="alaDH"/>
    <property type="match status" value="1"/>
</dbReference>
<keyword evidence="10" id="KW-1185">Reference proteome</keyword>
<dbReference type="CDD" id="cd05305">
    <property type="entry name" value="L-AlaDH"/>
    <property type="match status" value="1"/>
</dbReference>
<dbReference type="PIRSF" id="PIRSF000183">
    <property type="entry name" value="Alanine_dh"/>
    <property type="match status" value="1"/>
</dbReference>
<evidence type="ECO:0000256" key="2">
    <source>
        <dbReference type="ARBA" id="ARBA00005689"/>
    </source>
</evidence>
<keyword evidence="4 6" id="KW-0560">Oxidoreductase</keyword>
<dbReference type="SMART" id="SM01002">
    <property type="entry name" value="AlaDh_PNT_C"/>
    <property type="match status" value="1"/>
</dbReference>
<evidence type="ECO:0000313" key="9">
    <source>
        <dbReference type="EMBL" id="MBP1989129.1"/>
    </source>
</evidence>
<keyword evidence="5 6" id="KW-0520">NAD</keyword>
<dbReference type="GO" id="GO:0000286">
    <property type="term" value="F:alanine dehydrogenase activity"/>
    <property type="evidence" value="ECO:0007669"/>
    <property type="project" value="UniProtKB-EC"/>
</dbReference>
<dbReference type="PANTHER" id="PTHR42795:SF1">
    <property type="entry name" value="ALANINE DEHYDROGENASE"/>
    <property type="match status" value="1"/>
</dbReference>
<protein>
    <recommendedName>
        <fullName evidence="3 6">Alanine dehydrogenase</fullName>
        <ecNumber evidence="3 6">1.4.1.1</ecNumber>
    </recommendedName>
</protein>
<dbReference type="Proteomes" id="UP001519287">
    <property type="component" value="Unassembled WGS sequence"/>
</dbReference>
<organism evidence="9 10">
    <name type="scientific">Paenibacillus eucommiae</name>
    <dbReference type="NCBI Taxonomy" id="1355755"/>
    <lineage>
        <taxon>Bacteria</taxon>
        <taxon>Bacillati</taxon>
        <taxon>Bacillota</taxon>
        <taxon>Bacilli</taxon>
        <taxon>Bacillales</taxon>
        <taxon>Paenibacillaceae</taxon>
        <taxon>Paenibacillus</taxon>
    </lineage>
</organism>
<evidence type="ECO:0000256" key="1">
    <source>
        <dbReference type="ARBA" id="ARBA00005206"/>
    </source>
</evidence>
<name>A0ABS4IRA1_9BACL</name>
<evidence type="ECO:0000256" key="5">
    <source>
        <dbReference type="ARBA" id="ARBA00023027"/>
    </source>
</evidence>
<dbReference type="Gene3D" id="3.40.50.720">
    <property type="entry name" value="NAD(P)-binding Rossmann-like Domain"/>
    <property type="match status" value="2"/>
</dbReference>
<evidence type="ECO:0000313" key="10">
    <source>
        <dbReference type="Proteomes" id="UP001519287"/>
    </source>
</evidence>
<evidence type="ECO:0000256" key="6">
    <source>
        <dbReference type="PIRNR" id="PIRNR000183"/>
    </source>
</evidence>
<sequence>MLIGIPKEIKNNENRVALTPAGVVSFVKAGHQVILENQAGIGSGFTNEDYLQAGAQILDRAADVWSRADLIMKVKEPVASEYPFFRKDLILFMYLHLAAEPELTRALKEQGVTAIAYETVELNRSLPLLTPMSEVAGRMSVQIGAQLLEKPHGGKGILLGGVPGVKRGKVTIIGGGVVGTNAAKIALGLGADVTIIDSNADRLRQLDDIFGAALQTLMSNPFDIAAAVAESDLAIGAVLIPGAKAPKLVSEDMVKAMKPGSVVIDVAIDQGGIFATADRITTHDNPTYVKHGVVHYAVANMPGAVPRTSTLALTNVTLPYALQIANKGLRQAIQDNPSLRLGVNVAAGSITYEAVAKALGEEYVPVEQAFLAVRA</sequence>
<evidence type="ECO:0000256" key="4">
    <source>
        <dbReference type="ARBA" id="ARBA00023002"/>
    </source>
</evidence>
<reference evidence="9 10" key="1">
    <citation type="submission" date="2021-03" db="EMBL/GenBank/DDBJ databases">
        <title>Genomic Encyclopedia of Type Strains, Phase IV (KMG-IV): sequencing the most valuable type-strain genomes for metagenomic binning, comparative biology and taxonomic classification.</title>
        <authorList>
            <person name="Goeker M."/>
        </authorList>
    </citation>
    <scope>NUCLEOTIDE SEQUENCE [LARGE SCALE GENOMIC DNA]</scope>
    <source>
        <strain evidence="9 10">DSM 26048</strain>
    </source>
</reference>
<comment type="catalytic activity">
    <reaction evidence="6">
        <text>L-alanine + NAD(+) + H2O = pyruvate + NH4(+) + NADH + H(+)</text>
        <dbReference type="Rhea" id="RHEA:18405"/>
        <dbReference type="ChEBI" id="CHEBI:15361"/>
        <dbReference type="ChEBI" id="CHEBI:15377"/>
        <dbReference type="ChEBI" id="CHEBI:15378"/>
        <dbReference type="ChEBI" id="CHEBI:28938"/>
        <dbReference type="ChEBI" id="CHEBI:57540"/>
        <dbReference type="ChEBI" id="CHEBI:57945"/>
        <dbReference type="ChEBI" id="CHEBI:57972"/>
        <dbReference type="EC" id="1.4.1.1"/>
    </reaction>
</comment>
<accession>A0ABS4IRA1</accession>
<dbReference type="Pfam" id="PF05222">
    <property type="entry name" value="AlaDh_PNT_N"/>
    <property type="match status" value="1"/>
</dbReference>
<proteinExistence type="inferred from homology"/>
<dbReference type="Pfam" id="PF01262">
    <property type="entry name" value="AlaDh_PNT_C"/>
    <property type="match status" value="1"/>
</dbReference>
<feature type="domain" description="Alanine dehydrogenase/pyridine nucleotide transhydrogenase NAD(H)-binding" evidence="7">
    <location>
        <begin position="148"/>
        <end position="297"/>
    </location>
</feature>
<dbReference type="PROSITE" id="PS00837">
    <property type="entry name" value="ALADH_PNT_2"/>
    <property type="match status" value="1"/>
</dbReference>
<dbReference type="SUPFAM" id="SSF52283">
    <property type="entry name" value="Formate/glycerate dehydrogenase catalytic domain-like"/>
    <property type="match status" value="1"/>
</dbReference>
<evidence type="ECO:0000259" key="8">
    <source>
        <dbReference type="SMART" id="SM01003"/>
    </source>
</evidence>
<comment type="similarity">
    <text evidence="2 6">Belongs to the AlaDH/PNT family.</text>
</comment>
<dbReference type="EC" id="1.4.1.1" evidence="3 6"/>
<dbReference type="SUPFAM" id="SSF51735">
    <property type="entry name" value="NAD(P)-binding Rossmann-fold domains"/>
    <property type="match status" value="1"/>
</dbReference>
<dbReference type="EMBL" id="JAGGLB010000002">
    <property type="protein sequence ID" value="MBP1989129.1"/>
    <property type="molecule type" value="Genomic_DNA"/>
</dbReference>
<dbReference type="PANTHER" id="PTHR42795">
    <property type="entry name" value="ALANINE DEHYDROGENASE"/>
    <property type="match status" value="1"/>
</dbReference>
<dbReference type="InterPro" id="IPR007886">
    <property type="entry name" value="AlaDH/PNT_N"/>
</dbReference>
<gene>
    <name evidence="9" type="ORF">J2Z66_000724</name>
</gene>
<dbReference type="InterPro" id="IPR007698">
    <property type="entry name" value="AlaDH/PNT_NAD(H)-bd"/>
</dbReference>
<dbReference type="RefSeq" id="WP_209969965.1">
    <property type="nucleotide sequence ID" value="NZ_JAGGLB010000002.1"/>
</dbReference>